<proteinExistence type="predicted"/>
<gene>
    <name evidence="1" type="ORF">MNV_560028</name>
</gene>
<keyword evidence="2" id="KW-1185">Reference proteome</keyword>
<reference evidence="2" key="1">
    <citation type="submission" date="2017-06" db="EMBL/GenBank/DDBJ databases">
        <authorList>
            <person name="Cremers G."/>
        </authorList>
    </citation>
    <scope>NUCLEOTIDE SEQUENCE [LARGE SCALE GENOMIC DNA]</scope>
</reference>
<accession>A0A284VRT5</accession>
<dbReference type="Proteomes" id="UP000218615">
    <property type="component" value="Unassembled WGS sequence"/>
</dbReference>
<dbReference type="AlphaFoldDB" id="A0A284VRT5"/>
<name>A0A284VRT5_9EURY</name>
<dbReference type="RefSeq" id="WP_257000074.1">
    <property type="nucleotide sequence ID" value="NZ_FZMP01000203.1"/>
</dbReference>
<protein>
    <submittedName>
        <fullName evidence="1">Uncharacterized protein</fullName>
    </submittedName>
</protein>
<evidence type="ECO:0000313" key="2">
    <source>
        <dbReference type="Proteomes" id="UP000218615"/>
    </source>
</evidence>
<organism evidence="1 2">
    <name type="scientific">Candidatus Methanoperedens nitratireducens</name>
    <dbReference type="NCBI Taxonomy" id="1392998"/>
    <lineage>
        <taxon>Archaea</taxon>
        <taxon>Methanobacteriati</taxon>
        <taxon>Methanobacteriota</taxon>
        <taxon>Stenosarchaea group</taxon>
        <taxon>Methanomicrobia</taxon>
        <taxon>Methanosarcinales</taxon>
        <taxon>ANME-2 cluster</taxon>
        <taxon>Candidatus Methanoperedentaceae</taxon>
        <taxon>Candidatus Methanoperedens</taxon>
    </lineage>
</organism>
<evidence type="ECO:0000313" key="1">
    <source>
        <dbReference type="EMBL" id="SNQ61982.1"/>
    </source>
</evidence>
<sequence length="71" mass="8216">MFNFIDDRMPRKYSSKKELKSLAMRFAEKNHLDCAGSERFLIEVDRLKSCGNLTDCDILVAAFQKIVENTI</sequence>
<dbReference type="EMBL" id="FZMP01000203">
    <property type="protein sequence ID" value="SNQ61982.1"/>
    <property type="molecule type" value="Genomic_DNA"/>
</dbReference>